<dbReference type="InterPro" id="IPR050113">
    <property type="entry name" value="Ub_conjugating_enzyme"/>
</dbReference>
<feature type="region of interest" description="Disordered" evidence="6">
    <location>
        <begin position="398"/>
        <end position="428"/>
    </location>
</feature>
<feature type="compositionally biased region" description="Basic residues" evidence="6">
    <location>
        <begin position="215"/>
        <end position="228"/>
    </location>
</feature>
<accession>A0A8H7PLT8</accession>
<dbReference type="PANTHER" id="PTHR24067">
    <property type="entry name" value="UBIQUITIN-CONJUGATING ENZYME E2"/>
    <property type="match status" value="1"/>
</dbReference>
<feature type="domain" description="UBC core" evidence="7">
    <location>
        <begin position="5"/>
        <end position="155"/>
    </location>
</feature>
<dbReference type="CDD" id="cd23805">
    <property type="entry name" value="UBCc_UBE2T"/>
    <property type="match status" value="1"/>
</dbReference>
<dbReference type="AlphaFoldDB" id="A0A8H7PLT8"/>
<keyword evidence="2" id="KW-0808">Transferase</keyword>
<dbReference type="GO" id="GO:0005524">
    <property type="term" value="F:ATP binding"/>
    <property type="evidence" value="ECO:0007669"/>
    <property type="project" value="UniProtKB-KW"/>
</dbReference>
<dbReference type="InterPro" id="IPR000608">
    <property type="entry name" value="UBC"/>
</dbReference>
<evidence type="ECO:0000256" key="1">
    <source>
        <dbReference type="ARBA" id="ARBA00012486"/>
    </source>
</evidence>
<evidence type="ECO:0000259" key="7">
    <source>
        <dbReference type="PROSITE" id="PS50127"/>
    </source>
</evidence>
<keyword evidence="4" id="KW-0833">Ubl conjugation pathway</keyword>
<dbReference type="OrthoDB" id="9978460at2759"/>
<dbReference type="Pfam" id="PF00179">
    <property type="entry name" value="UQ_con"/>
    <property type="match status" value="1"/>
</dbReference>
<feature type="compositionally biased region" description="Low complexity" evidence="6">
    <location>
        <begin position="154"/>
        <end position="172"/>
    </location>
</feature>
<evidence type="ECO:0000256" key="6">
    <source>
        <dbReference type="SAM" id="MobiDB-lite"/>
    </source>
</evidence>
<dbReference type="GO" id="GO:0061631">
    <property type="term" value="F:ubiquitin conjugating enzyme activity"/>
    <property type="evidence" value="ECO:0007669"/>
    <property type="project" value="UniProtKB-EC"/>
</dbReference>
<dbReference type="Proteomes" id="UP000654370">
    <property type="component" value="Unassembled WGS sequence"/>
</dbReference>
<name>A0A8H7PLT8_MORIS</name>
<evidence type="ECO:0000256" key="3">
    <source>
        <dbReference type="ARBA" id="ARBA00022741"/>
    </source>
</evidence>
<evidence type="ECO:0000313" key="9">
    <source>
        <dbReference type="Proteomes" id="UP000654370"/>
    </source>
</evidence>
<dbReference type="SUPFAM" id="SSF54495">
    <property type="entry name" value="UBC-like"/>
    <property type="match status" value="1"/>
</dbReference>
<organism evidence="8 9">
    <name type="scientific">Mortierella isabellina</name>
    <name type="common">Filamentous fungus</name>
    <name type="synonym">Umbelopsis isabellina</name>
    <dbReference type="NCBI Taxonomy" id="91625"/>
    <lineage>
        <taxon>Eukaryota</taxon>
        <taxon>Fungi</taxon>
        <taxon>Fungi incertae sedis</taxon>
        <taxon>Mucoromycota</taxon>
        <taxon>Mucoromycotina</taxon>
        <taxon>Umbelopsidomycetes</taxon>
        <taxon>Umbelopsidales</taxon>
        <taxon>Umbelopsidaceae</taxon>
        <taxon>Umbelopsis</taxon>
    </lineage>
</organism>
<sequence>MLSSQLLSRLNRELEMLERDPPPGIVCYPVNDNCTHLEAHIRGPADSPFEDGTFKLDVQIPQRYPFDPPQIRFVTPIYHPNIDEAGRICADILKMPPAGSWKPALNLSTVLLALAGLMSYPNPDDPLEVDIATEFKENISLFRHKAKQLTLKHGSNSTSNSSSTTKSNGSKSDIASSQKPEIDLHIESQSSTIAEEACVEHETAISSPPPPSSKKMSKLSLSKRKAQHSKPDIGSNAKEANDICNSKLNDSIQQKELTSKYFSTTPSITKSIAITTSELQPISAGSNQQDTNPPIHDTSITKDKEPVQAAELITSSFPKSRDSRSPIYRKHEFSKADGLSVTTSTGFSTKLEPIEIIDVDEATVSPEVNVNCPAVNSMKIGDTVNISSQTTLVNITNSLHNNSTKPSESSALRKRKLLSLGKNKKLKM</sequence>
<dbReference type="EC" id="2.3.2.23" evidence="1"/>
<keyword evidence="5" id="KW-0067">ATP-binding</keyword>
<protein>
    <recommendedName>
        <fullName evidence="1">E2 ubiquitin-conjugating enzyme</fullName>
        <ecNumber evidence="1">2.3.2.23</ecNumber>
    </recommendedName>
</protein>
<dbReference type="FunFam" id="3.10.110.10:FF:000041">
    <property type="entry name" value="Ubiquitin-conjugating enzyme E2 T"/>
    <property type="match status" value="1"/>
</dbReference>
<reference evidence="8" key="1">
    <citation type="submission" date="2020-12" db="EMBL/GenBank/DDBJ databases">
        <title>Metabolic potential, ecology and presence of endohyphal bacteria is reflected in genomic diversity of Mucoromycotina.</title>
        <authorList>
            <person name="Muszewska A."/>
            <person name="Okrasinska A."/>
            <person name="Steczkiewicz K."/>
            <person name="Drgas O."/>
            <person name="Orlowska M."/>
            <person name="Perlinska-Lenart U."/>
            <person name="Aleksandrzak-Piekarczyk T."/>
            <person name="Szatraj K."/>
            <person name="Zielenkiewicz U."/>
            <person name="Pilsyk S."/>
            <person name="Malc E."/>
            <person name="Mieczkowski P."/>
            <person name="Kruszewska J.S."/>
            <person name="Biernat P."/>
            <person name="Pawlowska J."/>
        </authorList>
    </citation>
    <scope>NUCLEOTIDE SEQUENCE</scope>
    <source>
        <strain evidence="8">WA0000067209</strain>
    </source>
</reference>
<evidence type="ECO:0000313" key="8">
    <source>
        <dbReference type="EMBL" id="KAG2176276.1"/>
    </source>
</evidence>
<comment type="caution">
    <text evidence="8">The sequence shown here is derived from an EMBL/GenBank/DDBJ whole genome shotgun (WGS) entry which is preliminary data.</text>
</comment>
<evidence type="ECO:0000256" key="5">
    <source>
        <dbReference type="ARBA" id="ARBA00022840"/>
    </source>
</evidence>
<feature type="region of interest" description="Disordered" evidence="6">
    <location>
        <begin position="150"/>
        <end position="182"/>
    </location>
</feature>
<keyword evidence="9" id="KW-1185">Reference proteome</keyword>
<dbReference type="SMART" id="SM00212">
    <property type="entry name" value="UBCc"/>
    <property type="match status" value="1"/>
</dbReference>
<feature type="compositionally biased region" description="Polar residues" evidence="6">
    <location>
        <begin position="398"/>
        <end position="410"/>
    </location>
</feature>
<dbReference type="Gene3D" id="3.10.110.10">
    <property type="entry name" value="Ubiquitin Conjugating Enzyme"/>
    <property type="match status" value="1"/>
</dbReference>
<dbReference type="EMBL" id="JAEPQZ010000010">
    <property type="protein sequence ID" value="KAG2176276.1"/>
    <property type="molecule type" value="Genomic_DNA"/>
</dbReference>
<evidence type="ECO:0000256" key="4">
    <source>
        <dbReference type="ARBA" id="ARBA00022786"/>
    </source>
</evidence>
<dbReference type="InterPro" id="IPR016135">
    <property type="entry name" value="UBQ-conjugating_enzyme/RWD"/>
</dbReference>
<feature type="region of interest" description="Disordered" evidence="6">
    <location>
        <begin position="199"/>
        <end position="239"/>
    </location>
</feature>
<proteinExistence type="predicted"/>
<keyword evidence="3" id="KW-0547">Nucleotide-binding</keyword>
<feature type="compositionally biased region" description="Basic residues" evidence="6">
    <location>
        <begin position="412"/>
        <end position="428"/>
    </location>
</feature>
<dbReference type="PROSITE" id="PS50127">
    <property type="entry name" value="UBC_2"/>
    <property type="match status" value="1"/>
</dbReference>
<evidence type="ECO:0000256" key="2">
    <source>
        <dbReference type="ARBA" id="ARBA00022679"/>
    </source>
</evidence>
<gene>
    <name evidence="8" type="ORF">INT43_005510</name>
</gene>